<dbReference type="CDD" id="cd11386">
    <property type="entry name" value="MCP_signal"/>
    <property type="match status" value="1"/>
</dbReference>
<keyword evidence="4 6" id="KW-0807">Transducer</keyword>
<evidence type="ECO:0000313" key="10">
    <source>
        <dbReference type="EMBL" id="MEN2769037.1"/>
    </source>
</evidence>
<feature type="domain" description="Methyl-accepting transducer" evidence="8">
    <location>
        <begin position="294"/>
        <end position="544"/>
    </location>
</feature>
<evidence type="ECO:0000256" key="2">
    <source>
        <dbReference type="ARBA" id="ARBA00022475"/>
    </source>
</evidence>
<dbReference type="PROSITE" id="PS50885">
    <property type="entry name" value="HAMP"/>
    <property type="match status" value="1"/>
</dbReference>
<dbReference type="Pfam" id="PF00672">
    <property type="entry name" value="HAMP"/>
    <property type="match status" value="1"/>
</dbReference>
<dbReference type="SMART" id="SM00304">
    <property type="entry name" value="HAMP"/>
    <property type="match status" value="1"/>
</dbReference>
<keyword evidence="7" id="KW-1133">Transmembrane helix</keyword>
<keyword evidence="7" id="KW-0812">Transmembrane</keyword>
<accession>A0ABU9XL79</accession>
<dbReference type="PANTHER" id="PTHR32089:SF114">
    <property type="entry name" value="METHYL-ACCEPTING CHEMOTAXIS PROTEIN MCPB"/>
    <property type="match status" value="1"/>
</dbReference>
<evidence type="ECO:0000256" key="1">
    <source>
        <dbReference type="ARBA" id="ARBA00004236"/>
    </source>
</evidence>
<evidence type="ECO:0000259" key="9">
    <source>
        <dbReference type="PROSITE" id="PS50885"/>
    </source>
</evidence>
<dbReference type="SMART" id="SM00283">
    <property type="entry name" value="MA"/>
    <property type="match status" value="1"/>
</dbReference>
<dbReference type="Proteomes" id="UP001444625">
    <property type="component" value="Unassembled WGS sequence"/>
</dbReference>
<evidence type="ECO:0000313" key="11">
    <source>
        <dbReference type="Proteomes" id="UP001444625"/>
    </source>
</evidence>
<evidence type="ECO:0000256" key="5">
    <source>
        <dbReference type="ARBA" id="ARBA00029447"/>
    </source>
</evidence>
<dbReference type="CDD" id="cd06225">
    <property type="entry name" value="HAMP"/>
    <property type="match status" value="1"/>
</dbReference>
<feature type="domain" description="HAMP" evidence="9">
    <location>
        <begin position="222"/>
        <end position="275"/>
    </location>
</feature>
<dbReference type="SUPFAM" id="SSF58104">
    <property type="entry name" value="Methyl-accepting chemotaxis protein (MCP) signaling domain"/>
    <property type="match status" value="1"/>
</dbReference>
<dbReference type="InterPro" id="IPR003660">
    <property type="entry name" value="HAMP_dom"/>
</dbReference>
<evidence type="ECO:0000256" key="7">
    <source>
        <dbReference type="SAM" id="Phobius"/>
    </source>
</evidence>
<protein>
    <submittedName>
        <fullName evidence="10">Methyl-accepting chemotaxis protein</fullName>
    </submittedName>
</protein>
<comment type="caution">
    <text evidence="10">The sequence shown here is derived from an EMBL/GenBank/DDBJ whole genome shotgun (WGS) entry which is preliminary data.</text>
</comment>
<comment type="subcellular location">
    <subcellularLocation>
        <location evidence="1">Cell membrane</location>
    </subcellularLocation>
</comment>
<evidence type="ECO:0000256" key="6">
    <source>
        <dbReference type="PROSITE-ProRule" id="PRU00284"/>
    </source>
</evidence>
<dbReference type="Gene3D" id="1.10.287.950">
    <property type="entry name" value="Methyl-accepting chemotaxis protein"/>
    <property type="match status" value="1"/>
</dbReference>
<dbReference type="EMBL" id="JBDIML010000009">
    <property type="protein sequence ID" value="MEN2769037.1"/>
    <property type="molecule type" value="Genomic_DNA"/>
</dbReference>
<name>A0ABU9XL79_9BACI</name>
<keyword evidence="2" id="KW-1003">Cell membrane</keyword>
<proteinExistence type="inferred from homology"/>
<dbReference type="PROSITE" id="PS50111">
    <property type="entry name" value="CHEMOTAXIS_TRANSDUC_2"/>
    <property type="match status" value="1"/>
</dbReference>
<evidence type="ECO:0000256" key="3">
    <source>
        <dbReference type="ARBA" id="ARBA00023136"/>
    </source>
</evidence>
<gene>
    <name evidence="10" type="ORF">ABC228_17830</name>
</gene>
<dbReference type="RefSeq" id="WP_345826535.1">
    <property type="nucleotide sequence ID" value="NZ_JBDIML010000009.1"/>
</dbReference>
<evidence type="ECO:0000259" key="8">
    <source>
        <dbReference type="PROSITE" id="PS50111"/>
    </source>
</evidence>
<keyword evidence="3 7" id="KW-0472">Membrane</keyword>
<sequence>MGKKKTNVQRQKKSFKLFNNLKIGWKYGIVLTVVLILFGVSSAIGAILVGNIGDNVDALERRGDRALNISEMGSLTRSKSNHIVNYWATENPEILEQLEMEKEFFDKLEADIKDELDTEEQITLFEQIVANDQLMNDLFEGSILPAVQNDKTVSAENYVLQSNRISEETVKFLDSLQDTVNADRELAIDNVKESQQLTFIVQLAALVISAVIGTLLLLLISRLVSRNLNKVVEVSNQIAAGDLSVENINYDGKDEIGKLSSSINEMSSNLRSIINQVSEVSGTVTSKSDQLTQSANEVRASSEQVATTMQELASGSETQANSASDLSAVMSSFVTKVKDTNEQGLSIEENSKQVLAMTNEGSQLMTDSTKQMEKIDRIVQDAVQKVTGLDKQSQEISNLVTVIKDVAEQTNLLALNAAIEAARAGEHGKGFAVVADEVRKLAEQVSNSVTDITNIVTNIQSETNNVTESLQGGYQEVKQGTSQIETTGQTFGKISQAVTGMVSSITTISENLAEIANNSEQMSTSIEEIAAISEESAAGVEQTSASTQQTSSIMEEVAGSSEQLAKLAEELNGLVRQFKL</sequence>
<evidence type="ECO:0000256" key="4">
    <source>
        <dbReference type="ARBA" id="ARBA00023224"/>
    </source>
</evidence>
<feature type="transmembrane region" description="Helical" evidence="7">
    <location>
        <begin position="199"/>
        <end position="220"/>
    </location>
</feature>
<comment type="similarity">
    <text evidence="5">Belongs to the methyl-accepting chemotaxis (MCP) protein family.</text>
</comment>
<keyword evidence="11" id="KW-1185">Reference proteome</keyword>
<dbReference type="InterPro" id="IPR004089">
    <property type="entry name" value="MCPsignal_dom"/>
</dbReference>
<organism evidence="10 11">
    <name type="scientific">Ornithinibacillus xuwenensis</name>
    <dbReference type="NCBI Taxonomy" id="3144668"/>
    <lineage>
        <taxon>Bacteria</taxon>
        <taxon>Bacillati</taxon>
        <taxon>Bacillota</taxon>
        <taxon>Bacilli</taxon>
        <taxon>Bacillales</taxon>
        <taxon>Bacillaceae</taxon>
        <taxon>Ornithinibacillus</taxon>
    </lineage>
</organism>
<reference evidence="10 11" key="1">
    <citation type="submission" date="2024-05" db="EMBL/GenBank/DDBJ databases">
        <authorList>
            <person name="Haq I."/>
            <person name="Ullah Z."/>
            <person name="Ahmad R."/>
            <person name="Li M."/>
            <person name="Tong Y."/>
        </authorList>
    </citation>
    <scope>NUCLEOTIDE SEQUENCE [LARGE SCALE GENOMIC DNA]</scope>
    <source>
        <strain evidence="10 11">16A2E</strain>
    </source>
</reference>
<dbReference type="PANTHER" id="PTHR32089">
    <property type="entry name" value="METHYL-ACCEPTING CHEMOTAXIS PROTEIN MCPB"/>
    <property type="match status" value="1"/>
</dbReference>
<dbReference type="Pfam" id="PF00015">
    <property type="entry name" value="MCPsignal"/>
    <property type="match status" value="1"/>
</dbReference>
<dbReference type="Gene3D" id="6.10.340.10">
    <property type="match status" value="1"/>
</dbReference>